<dbReference type="RefSeq" id="WP_147804230.1">
    <property type="nucleotide sequence ID" value="NZ_CP144914.1"/>
</dbReference>
<dbReference type="EMBL" id="CP144914">
    <property type="protein sequence ID" value="WWD80264.1"/>
    <property type="molecule type" value="Genomic_DNA"/>
</dbReference>
<sequence>MKIALDSLKGYLLEEMMAYLIKNTGYDLLVDENQDPLSLRSTGLGLNIKGLGAEHQADVLGQLQWMPGLTYPMRMFVEAEFRSGKTGIKTVRSAVAVVNDLNQVYTKTRETNTPTKRHTYSYCVFSASGFSKSAVEMAMAHHISLVDVSGAEYEPLRSKINETAKNIHRSLGSREEGGTLNSGGDHRFAFIQSLREYLRRRLGTWTGVEDYESLSLLEEKDPIFEILEELAVFVEEEYTELFAAVPGAPFLLVMKAEDPQAFRNYLEKYPAHRVHVECRYMKNSGIRWAIHPEEGKEYELQFLIPEQLQDLILNSVNPAKTALNGDRDYVSNLSVYSHSSEKDEIFRLEYNPLKINS</sequence>
<dbReference type="OrthoDB" id="9182727at2"/>
<dbReference type="AlphaFoldDB" id="A0A5C7F2S2"/>
<accession>A0A5C7F2S2</accession>
<name>A0A5C7F2S2_9BACI</name>
<dbReference type="KEGG" id="ahal:FTX54_001475"/>
<evidence type="ECO:0000313" key="1">
    <source>
        <dbReference type="EMBL" id="WWD80264.1"/>
    </source>
</evidence>
<evidence type="ECO:0008006" key="3">
    <source>
        <dbReference type="Google" id="ProtNLM"/>
    </source>
</evidence>
<evidence type="ECO:0000313" key="2">
    <source>
        <dbReference type="Proteomes" id="UP000321816"/>
    </source>
</evidence>
<organism evidence="1 2">
    <name type="scientific">Alkalicoccus halolimnae</name>
    <dbReference type="NCBI Taxonomy" id="1667239"/>
    <lineage>
        <taxon>Bacteria</taxon>
        <taxon>Bacillati</taxon>
        <taxon>Bacillota</taxon>
        <taxon>Bacilli</taxon>
        <taxon>Bacillales</taxon>
        <taxon>Bacillaceae</taxon>
        <taxon>Alkalicoccus</taxon>
    </lineage>
</organism>
<gene>
    <name evidence="1" type="ORF">FTX54_001475</name>
</gene>
<protein>
    <recommendedName>
        <fullName evidence="3">Restriction endonuclease type IV Mrr domain-containing protein</fullName>
    </recommendedName>
</protein>
<proteinExistence type="predicted"/>
<reference evidence="1 2" key="1">
    <citation type="submission" date="2024-01" db="EMBL/GenBank/DDBJ databases">
        <title>Complete Genome Sequence of Alkalicoccus halolimnae BZ-SZ-XJ29T, a Moderately Halophilic Bacterium Isolated from a Salt Lake.</title>
        <authorList>
            <person name="Zhao B."/>
        </authorList>
    </citation>
    <scope>NUCLEOTIDE SEQUENCE [LARGE SCALE GENOMIC DNA]</scope>
    <source>
        <strain evidence="1 2">BZ-SZ-XJ29</strain>
    </source>
</reference>
<keyword evidence="2" id="KW-1185">Reference proteome</keyword>
<dbReference type="Proteomes" id="UP000321816">
    <property type="component" value="Chromosome"/>
</dbReference>